<proteinExistence type="predicted"/>
<dbReference type="STRING" id="1317122.ATO12_02995"/>
<dbReference type="Proteomes" id="UP000023541">
    <property type="component" value="Unassembled WGS sequence"/>
</dbReference>
<gene>
    <name evidence="2" type="ORF">ATO12_02995</name>
</gene>
<protein>
    <submittedName>
        <fullName evidence="2">Uncharacterized protein</fullName>
    </submittedName>
</protein>
<evidence type="ECO:0000256" key="1">
    <source>
        <dbReference type="SAM" id="MobiDB-lite"/>
    </source>
</evidence>
<sequence length="88" mass="10291">MLLSCSIYSQEEKENEEKNQENTRETTQMVYICNSMSSKRYHYKKDCSGLKNCRDSIVKISLKKAKYSFGRTICGFETHRESSSSRDN</sequence>
<feature type="region of interest" description="Disordered" evidence="1">
    <location>
        <begin position="1"/>
        <end position="24"/>
    </location>
</feature>
<name>A0A023C1E8_9FLAO</name>
<evidence type="ECO:0000313" key="3">
    <source>
        <dbReference type="Proteomes" id="UP000023541"/>
    </source>
</evidence>
<dbReference type="AlphaFoldDB" id="A0A023C1E8"/>
<evidence type="ECO:0000313" key="2">
    <source>
        <dbReference type="EMBL" id="EZH75768.1"/>
    </source>
</evidence>
<comment type="caution">
    <text evidence="2">The sequence shown here is derived from an EMBL/GenBank/DDBJ whole genome shotgun (WGS) entry which is preliminary data.</text>
</comment>
<feature type="compositionally biased region" description="Basic and acidic residues" evidence="1">
    <location>
        <begin position="10"/>
        <end position="24"/>
    </location>
</feature>
<dbReference type="EMBL" id="AQRA01000001">
    <property type="protein sequence ID" value="EZH75768.1"/>
    <property type="molecule type" value="Genomic_DNA"/>
</dbReference>
<organism evidence="2 3">
    <name type="scientific">Aquimarina atlantica</name>
    <dbReference type="NCBI Taxonomy" id="1317122"/>
    <lineage>
        <taxon>Bacteria</taxon>
        <taxon>Pseudomonadati</taxon>
        <taxon>Bacteroidota</taxon>
        <taxon>Flavobacteriia</taxon>
        <taxon>Flavobacteriales</taxon>
        <taxon>Flavobacteriaceae</taxon>
        <taxon>Aquimarina</taxon>
    </lineage>
</organism>
<keyword evidence="3" id="KW-1185">Reference proteome</keyword>
<reference evidence="2 3" key="1">
    <citation type="submission" date="2014-04" db="EMBL/GenBank/DDBJ databases">
        <title>Aquimarina sp. 22II-S11-z7 Genome Sequencing.</title>
        <authorList>
            <person name="Lai Q."/>
        </authorList>
    </citation>
    <scope>NUCLEOTIDE SEQUENCE [LARGE SCALE GENOMIC DNA]</scope>
    <source>
        <strain evidence="2 3">22II-S11-z7</strain>
    </source>
</reference>
<accession>A0A023C1E8</accession>